<evidence type="ECO:0000313" key="6">
    <source>
        <dbReference type="Proteomes" id="UP000284842"/>
    </source>
</evidence>
<dbReference type="GO" id="GO:0016832">
    <property type="term" value="F:aldehyde-lyase activity"/>
    <property type="evidence" value="ECO:0007669"/>
    <property type="project" value="TreeGrafter"/>
</dbReference>
<dbReference type="GO" id="GO:0005829">
    <property type="term" value="C:cytosol"/>
    <property type="evidence" value="ECO:0007669"/>
    <property type="project" value="TreeGrafter"/>
</dbReference>
<dbReference type="SUPFAM" id="SSF53639">
    <property type="entry name" value="AraD/HMP-PK domain-like"/>
    <property type="match status" value="1"/>
</dbReference>
<dbReference type="GO" id="GO:0019323">
    <property type="term" value="P:pentose catabolic process"/>
    <property type="evidence" value="ECO:0007669"/>
    <property type="project" value="TreeGrafter"/>
</dbReference>
<dbReference type="InterPro" id="IPR036409">
    <property type="entry name" value="Aldolase_II/adducin_N_sf"/>
</dbReference>
<evidence type="ECO:0000256" key="3">
    <source>
        <dbReference type="SAM" id="SignalP"/>
    </source>
</evidence>
<dbReference type="EMBL" id="NHTK01001200">
    <property type="protein sequence ID" value="PPR01943.1"/>
    <property type="molecule type" value="Genomic_DNA"/>
</dbReference>
<dbReference type="InterPro" id="IPR050197">
    <property type="entry name" value="Aldolase_class_II_sugar_metab"/>
</dbReference>
<dbReference type="Pfam" id="PF00596">
    <property type="entry name" value="Aldolase_II"/>
    <property type="match status" value="1"/>
</dbReference>
<dbReference type="AlphaFoldDB" id="A0A409YG02"/>
<dbReference type="OrthoDB" id="2932980at2759"/>
<dbReference type="InParanoid" id="A0A409YG02"/>
<reference evidence="5 6" key="1">
    <citation type="journal article" date="2018" name="Evol. Lett.">
        <title>Horizontal gene cluster transfer increased hallucinogenic mushroom diversity.</title>
        <authorList>
            <person name="Reynolds H.T."/>
            <person name="Vijayakumar V."/>
            <person name="Gluck-Thaler E."/>
            <person name="Korotkin H.B."/>
            <person name="Matheny P.B."/>
            <person name="Slot J.C."/>
        </authorList>
    </citation>
    <scope>NUCLEOTIDE SEQUENCE [LARGE SCALE GENOMIC DNA]</scope>
    <source>
        <strain evidence="5 6">2629</strain>
    </source>
</reference>
<comment type="caution">
    <text evidence="5">The sequence shown here is derived from an EMBL/GenBank/DDBJ whole genome shotgun (WGS) entry which is preliminary data.</text>
</comment>
<evidence type="ECO:0000313" key="5">
    <source>
        <dbReference type="EMBL" id="PPR01943.1"/>
    </source>
</evidence>
<dbReference type="PANTHER" id="PTHR22789">
    <property type="entry name" value="FUCULOSE PHOSPHATE ALDOLASE"/>
    <property type="match status" value="1"/>
</dbReference>
<evidence type="ECO:0000256" key="1">
    <source>
        <dbReference type="ARBA" id="ARBA00022723"/>
    </source>
</evidence>
<dbReference type="PANTHER" id="PTHR22789:SF0">
    <property type="entry name" value="3-OXO-TETRONATE 4-PHOSPHATE DECARBOXYLASE-RELATED"/>
    <property type="match status" value="1"/>
</dbReference>
<keyword evidence="6" id="KW-1185">Reference proteome</keyword>
<accession>A0A409YG02</accession>
<dbReference type="GO" id="GO:0046872">
    <property type="term" value="F:metal ion binding"/>
    <property type="evidence" value="ECO:0007669"/>
    <property type="project" value="UniProtKB-KW"/>
</dbReference>
<keyword evidence="3" id="KW-0732">Signal</keyword>
<gene>
    <name evidence="5" type="ORF">CVT24_001301</name>
</gene>
<feature type="chain" id="PRO_5019510750" description="Class II aldolase/adducin N-terminal domain-containing protein" evidence="3">
    <location>
        <begin position="26"/>
        <end position="310"/>
    </location>
</feature>
<dbReference type="Proteomes" id="UP000284842">
    <property type="component" value="Unassembled WGS sequence"/>
</dbReference>
<dbReference type="STRING" id="181874.A0A409YG02"/>
<evidence type="ECO:0000259" key="4">
    <source>
        <dbReference type="SMART" id="SM01007"/>
    </source>
</evidence>
<feature type="domain" description="Class II aldolase/adducin N-terminal" evidence="4">
    <location>
        <begin position="41"/>
        <end position="249"/>
    </location>
</feature>
<sequence>MKPTPSVVPFVRSVLALGALQVVLGQTPPSTASAAVTSAAVDLLDGNHILHFLDVVDAFGHLSVRNPDNSSQFIMSFAIAPALTTSQTLVTYDINNATALHLTFNPSVTGSSIPSSFLERFIHSQIYAAFPNVTSVVHAHTTEVLPFGAAGVGLKAQMGTAGSVGALPNGSPIFDVDRLSKTVLPDTQPHDLLIRNEVLGDALARTFEPGSQMRSRILSYCHGMAVQGTSIRDVVFRSFYTKQSAVVQAQAVLLGRLAPMGQEPLGLSVREAMDAENTNESESLLDRAWSLWVAQVGNAGLYHNDLSPSN</sequence>
<organism evidence="5 6">
    <name type="scientific">Panaeolus cyanescens</name>
    <dbReference type="NCBI Taxonomy" id="181874"/>
    <lineage>
        <taxon>Eukaryota</taxon>
        <taxon>Fungi</taxon>
        <taxon>Dikarya</taxon>
        <taxon>Basidiomycota</taxon>
        <taxon>Agaricomycotina</taxon>
        <taxon>Agaricomycetes</taxon>
        <taxon>Agaricomycetidae</taxon>
        <taxon>Agaricales</taxon>
        <taxon>Agaricineae</taxon>
        <taxon>Galeropsidaceae</taxon>
        <taxon>Panaeolus</taxon>
    </lineage>
</organism>
<dbReference type="SMART" id="SM01007">
    <property type="entry name" value="Aldolase_II"/>
    <property type="match status" value="1"/>
</dbReference>
<dbReference type="Gene3D" id="3.40.225.10">
    <property type="entry name" value="Class II aldolase/adducin N-terminal domain"/>
    <property type="match status" value="1"/>
</dbReference>
<name>A0A409YG02_9AGAR</name>
<keyword evidence="1" id="KW-0479">Metal-binding</keyword>
<evidence type="ECO:0000256" key="2">
    <source>
        <dbReference type="ARBA" id="ARBA00023239"/>
    </source>
</evidence>
<dbReference type="InterPro" id="IPR001303">
    <property type="entry name" value="Aldolase_II/adducin_N"/>
</dbReference>
<keyword evidence="2" id="KW-0456">Lyase</keyword>
<proteinExistence type="predicted"/>
<protein>
    <recommendedName>
        <fullName evidence="4">Class II aldolase/adducin N-terminal domain-containing protein</fullName>
    </recommendedName>
</protein>
<feature type="signal peptide" evidence="3">
    <location>
        <begin position="1"/>
        <end position="25"/>
    </location>
</feature>